<dbReference type="Proteomes" id="UP000243579">
    <property type="component" value="Unassembled WGS sequence"/>
</dbReference>
<name>A0A1V9YPY8_ACHHY</name>
<dbReference type="STRING" id="1202772.A0A1V9YPY8"/>
<dbReference type="PRINTS" id="PR01301">
    <property type="entry name" value="RGSPROTEIN"/>
</dbReference>
<dbReference type="Gene3D" id="1.10.167.10">
    <property type="entry name" value="Regulator of G-protein Signalling 4, domain 2"/>
    <property type="match status" value="2"/>
</dbReference>
<evidence type="ECO:0000313" key="3">
    <source>
        <dbReference type="EMBL" id="OQR87815.1"/>
    </source>
</evidence>
<protein>
    <recommendedName>
        <fullName evidence="2">RGS domain-containing protein</fullName>
    </recommendedName>
</protein>
<dbReference type="SMART" id="SM00315">
    <property type="entry name" value="RGS"/>
    <property type="match status" value="2"/>
</dbReference>
<feature type="domain" description="RGS" evidence="2">
    <location>
        <begin position="327"/>
        <end position="447"/>
    </location>
</feature>
<dbReference type="InterPro" id="IPR016137">
    <property type="entry name" value="RGS"/>
</dbReference>
<feature type="domain" description="RGS" evidence="2">
    <location>
        <begin position="179"/>
        <end position="300"/>
    </location>
</feature>
<dbReference type="PANTHER" id="PTHR10845">
    <property type="entry name" value="REGULATOR OF G PROTEIN SIGNALING"/>
    <property type="match status" value="1"/>
</dbReference>
<proteinExistence type="predicted"/>
<dbReference type="CDD" id="cd07440">
    <property type="entry name" value="RGS"/>
    <property type="match status" value="1"/>
</dbReference>
<evidence type="ECO:0000256" key="1">
    <source>
        <dbReference type="SAM" id="MobiDB-lite"/>
    </source>
</evidence>
<evidence type="ECO:0000313" key="4">
    <source>
        <dbReference type="Proteomes" id="UP000243579"/>
    </source>
</evidence>
<dbReference type="PROSITE" id="PS50132">
    <property type="entry name" value="RGS"/>
    <property type="match status" value="2"/>
</dbReference>
<dbReference type="InterPro" id="IPR036305">
    <property type="entry name" value="RGS_sf"/>
</dbReference>
<feature type="compositionally biased region" description="Polar residues" evidence="1">
    <location>
        <begin position="1"/>
        <end position="14"/>
    </location>
</feature>
<sequence length="470" mass="53027">MGSFPSATPKTAPNQADAVRPAVAKKPPDAGTMPFPTQANTVCYNYLRAMPLPRVLESPVGRRLFAAHCSDIKKEDVLYIYFALQTKWQQLKEPQNNNADDTVNLQQLEHAVRVVSSTTRLSNATVATLRIGLNAGGTFTNENDLIAMMEDAMKALKAVEWENWPRSAAGREFMAKTVKFEPLLRDEMAMCYFHQFLVQEYSSENLEFLDSVNAFEDGYDSAPGTSVDRAARILRLFVDENAPLQINIPSKIRVRLERKVMKDRDAPRDVFRAAKSEIVALVQRDSWPRYLKTPSWAGYLDFDETVARTASAQRRHDIYLEFIGDDDLDAILAHELGREYLALFLGIVVTGSEGTVDFIHHAATFANVQNDKERDELKREIYRRYLAPDAPAPARSVTPGTIAEIARQLEGSKNGQLFDKAVNQARSYLELEIIPQFKKNGMYAKYRILVGQTASEPIKRKGSFIRVIDR</sequence>
<accession>A0A1V9YPY8</accession>
<evidence type="ECO:0000259" key="2">
    <source>
        <dbReference type="PROSITE" id="PS50132"/>
    </source>
</evidence>
<dbReference type="InterPro" id="IPR044926">
    <property type="entry name" value="RGS_subdomain_2"/>
</dbReference>
<organism evidence="3 4">
    <name type="scientific">Achlya hypogyna</name>
    <name type="common">Oomycete</name>
    <name type="synonym">Protoachlya hypogyna</name>
    <dbReference type="NCBI Taxonomy" id="1202772"/>
    <lineage>
        <taxon>Eukaryota</taxon>
        <taxon>Sar</taxon>
        <taxon>Stramenopiles</taxon>
        <taxon>Oomycota</taxon>
        <taxon>Saprolegniomycetes</taxon>
        <taxon>Saprolegniales</taxon>
        <taxon>Achlyaceae</taxon>
        <taxon>Achlya</taxon>
    </lineage>
</organism>
<reference evidence="3 4" key="1">
    <citation type="journal article" date="2014" name="Genome Biol. Evol.">
        <title>The secreted proteins of Achlya hypogyna and Thraustotheca clavata identify the ancestral oomycete secretome and reveal gene acquisitions by horizontal gene transfer.</title>
        <authorList>
            <person name="Misner I."/>
            <person name="Blouin N."/>
            <person name="Leonard G."/>
            <person name="Richards T.A."/>
            <person name="Lane C.E."/>
        </authorList>
    </citation>
    <scope>NUCLEOTIDE SEQUENCE [LARGE SCALE GENOMIC DNA]</scope>
    <source>
        <strain evidence="3 4">ATCC 48635</strain>
    </source>
</reference>
<dbReference type="AlphaFoldDB" id="A0A1V9YPY8"/>
<dbReference type="OrthoDB" id="10266999at2759"/>
<comment type="caution">
    <text evidence="3">The sequence shown here is derived from an EMBL/GenBank/DDBJ whole genome shotgun (WGS) entry which is preliminary data.</text>
</comment>
<feature type="region of interest" description="Disordered" evidence="1">
    <location>
        <begin position="1"/>
        <end position="32"/>
    </location>
</feature>
<dbReference type="SUPFAM" id="SSF48097">
    <property type="entry name" value="Regulator of G-protein signaling, RGS"/>
    <property type="match status" value="2"/>
</dbReference>
<dbReference type="Pfam" id="PF00615">
    <property type="entry name" value="RGS"/>
    <property type="match status" value="2"/>
</dbReference>
<gene>
    <name evidence="3" type="ORF">ACHHYP_07968</name>
</gene>
<keyword evidence="4" id="KW-1185">Reference proteome</keyword>
<dbReference type="EMBL" id="JNBR01001422">
    <property type="protein sequence ID" value="OQR87815.1"/>
    <property type="molecule type" value="Genomic_DNA"/>
</dbReference>
<dbReference type="PANTHER" id="PTHR10845:SF192">
    <property type="entry name" value="DOUBLE HIT, ISOFORM B"/>
    <property type="match status" value="1"/>
</dbReference>